<dbReference type="EMBL" id="JAWZSR010000003">
    <property type="protein sequence ID" value="MDX8045662.1"/>
    <property type="molecule type" value="Genomic_DNA"/>
</dbReference>
<keyword evidence="2" id="KW-1185">Reference proteome</keyword>
<gene>
    <name evidence="1" type="ORF">SH601_06635</name>
</gene>
<evidence type="ECO:0000313" key="2">
    <source>
        <dbReference type="Proteomes" id="UP001277972"/>
    </source>
</evidence>
<reference evidence="1" key="1">
    <citation type="submission" date="2023-11" db="EMBL/GenBank/DDBJ databases">
        <title>Gracilibacillus pellucida a moderately halophilic bacterium isolated from saline soil in Xinjiang province.</title>
        <authorList>
            <person name="Zhang Z."/>
            <person name="Tan F."/>
            <person name="Wang Y."/>
            <person name="Xia M."/>
        </authorList>
    </citation>
    <scope>NUCLEOTIDE SEQUENCE</scope>
    <source>
        <strain evidence="1">S3-1-1</strain>
    </source>
</reference>
<dbReference type="Proteomes" id="UP001277972">
    <property type="component" value="Unassembled WGS sequence"/>
</dbReference>
<evidence type="ECO:0000313" key="1">
    <source>
        <dbReference type="EMBL" id="MDX8045662.1"/>
    </source>
</evidence>
<accession>A0ACC6M4B5</accession>
<name>A0ACC6M4B5_9BACI</name>
<organism evidence="1 2">
    <name type="scientific">Gracilibacillus pellucidus</name>
    <dbReference type="NCBI Taxonomy" id="3095368"/>
    <lineage>
        <taxon>Bacteria</taxon>
        <taxon>Bacillati</taxon>
        <taxon>Bacillota</taxon>
        <taxon>Bacilli</taxon>
        <taxon>Bacillales</taxon>
        <taxon>Bacillaceae</taxon>
        <taxon>Gracilibacillus</taxon>
    </lineage>
</organism>
<sequence>MKLTKPALAITFATTLTLVACGGNETGQGTNEYNGNPAQPIGYNQTSNDPANDRANNRNQRNTQNDTRTNEGNRMMENNRPERGADNQTTRQDDTNYEVADKVADKVADEVPELGRVYVLTTNNNAYVAAAWDKQTNDDADVGNEELTDDTKEKITKIVKSVDNDIDNVYISTNPDFFNLADEYTNDVERGNPVEGLFQRMGNMIERVFPTDER</sequence>
<protein>
    <submittedName>
        <fullName evidence="1">YhcN/YlaJ family sporulation lipoprotein</fullName>
    </submittedName>
</protein>
<keyword evidence="1" id="KW-0449">Lipoprotein</keyword>
<comment type="caution">
    <text evidence="1">The sequence shown here is derived from an EMBL/GenBank/DDBJ whole genome shotgun (WGS) entry which is preliminary data.</text>
</comment>
<proteinExistence type="predicted"/>